<keyword evidence="2" id="KW-0378">Hydrolase</keyword>
<dbReference type="InterPro" id="IPR050300">
    <property type="entry name" value="GDXG_lipolytic_enzyme"/>
</dbReference>
<dbReference type="PANTHER" id="PTHR48081">
    <property type="entry name" value="AB HYDROLASE SUPERFAMILY PROTEIN C4A8.06C"/>
    <property type="match status" value="1"/>
</dbReference>
<dbReference type="InterPro" id="IPR013094">
    <property type="entry name" value="AB_hydrolase_3"/>
</dbReference>
<evidence type="ECO:0000256" key="1">
    <source>
        <dbReference type="ARBA" id="ARBA00010515"/>
    </source>
</evidence>
<evidence type="ECO:0000313" key="7">
    <source>
        <dbReference type="Proteomes" id="UP001385951"/>
    </source>
</evidence>
<feature type="compositionally biased region" description="Polar residues" evidence="4">
    <location>
        <begin position="401"/>
        <end position="416"/>
    </location>
</feature>
<dbReference type="SUPFAM" id="SSF53474">
    <property type="entry name" value="alpha/beta-Hydrolases"/>
    <property type="match status" value="1"/>
</dbReference>
<dbReference type="InterPro" id="IPR029058">
    <property type="entry name" value="AB_hydrolase_fold"/>
</dbReference>
<evidence type="ECO:0000313" key="6">
    <source>
        <dbReference type="EMBL" id="KAK7691765.1"/>
    </source>
</evidence>
<feature type="compositionally biased region" description="Basic and acidic residues" evidence="4">
    <location>
        <begin position="370"/>
        <end position="389"/>
    </location>
</feature>
<feature type="region of interest" description="Disordered" evidence="4">
    <location>
        <begin position="679"/>
        <end position="706"/>
    </location>
</feature>
<dbReference type="PANTHER" id="PTHR48081:SF5">
    <property type="entry name" value="ALPHA_BETA HYDROLASE FOLD-3 DOMAIN-CONTAINING PROTEIN"/>
    <property type="match status" value="1"/>
</dbReference>
<sequence>MIAAYLYLIRPPAGSSHRPVKPAHIVVAGDSAGGGLCIALLQVLRDTGLPMPAGGVLISPWCDLTHSFPSIHLNTATDVIPPYGLSLYKPSTLWPPPPDEITVTVQESVRSRIRQAVHLTTKGRTKSTQPSVQPLDVALPGRLDGLLSPSHDVQVPETGQTLHLGSSASLPIPDSSVRSQSVSCQTADGSTLTIDDQVHLYAPNYLLQHPLVSPVVSYLGGLPPLLVIASDKEVLRDEIVYFAHKAAHPEKYPVKNETRAMYPSLIGIEKKYGPTPVHLQVYDDTAHILPVLFSFTTPAKYCYRAIASFIKLVTGIVPPTIPEDSSLESILIVESPPGTPLYATSSSGSPSGAPPLPRMHSTPSFPNDSQRQRSRTEGSRRTSDEEKTSRMSLRRALSASITKASAALSSPKTSSFPFRAVPPSPGFQSHDNSVDVGGPRFQDSIDSETGKAGVRTAGEDIVYAHGLKTMIRERVSTRGVIRPLEPEHELSAFSLPDELVGVVSELALRRYLDGKTKFDKKFHSTTQTIAKRRLRHFETARRDATRKMNQLQTYFEDGQLRQGSDDKAKDLKENLLEIGSWNWAWALEADEHPPPSSIVSRRDTAEAVELARIADQSVLSDEHMFSGNNLWSMVVNFLTVVPDGKHHHHQHIPHEGGKQVEPYVPKRERFRSIFAHFSKQQQKVSHSSPVLSSESPEKVVPTNSSP</sequence>
<dbReference type="Proteomes" id="UP001385951">
    <property type="component" value="Unassembled WGS sequence"/>
</dbReference>
<organism evidence="6 7">
    <name type="scientific">Cerrena zonata</name>
    <dbReference type="NCBI Taxonomy" id="2478898"/>
    <lineage>
        <taxon>Eukaryota</taxon>
        <taxon>Fungi</taxon>
        <taxon>Dikarya</taxon>
        <taxon>Basidiomycota</taxon>
        <taxon>Agaricomycotina</taxon>
        <taxon>Agaricomycetes</taxon>
        <taxon>Polyporales</taxon>
        <taxon>Cerrenaceae</taxon>
        <taxon>Cerrena</taxon>
    </lineage>
</organism>
<feature type="region of interest" description="Disordered" evidence="4">
    <location>
        <begin position="341"/>
        <end position="452"/>
    </location>
</feature>
<evidence type="ECO:0000256" key="2">
    <source>
        <dbReference type="ARBA" id="ARBA00022801"/>
    </source>
</evidence>
<dbReference type="InterPro" id="IPR033140">
    <property type="entry name" value="Lipase_GDXG_put_SER_AS"/>
</dbReference>
<dbReference type="GO" id="GO:0016787">
    <property type="term" value="F:hydrolase activity"/>
    <property type="evidence" value="ECO:0007669"/>
    <property type="project" value="UniProtKB-KW"/>
</dbReference>
<name>A0AAW0GRB5_9APHY</name>
<evidence type="ECO:0000256" key="3">
    <source>
        <dbReference type="PROSITE-ProRule" id="PRU10038"/>
    </source>
</evidence>
<dbReference type="Gene3D" id="3.40.50.1820">
    <property type="entry name" value="alpha/beta hydrolase"/>
    <property type="match status" value="1"/>
</dbReference>
<reference evidence="6 7" key="1">
    <citation type="submission" date="2022-09" db="EMBL/GenBank/DDBJ databases">
        <authorList>
            <person name="Palmer J.M."/>
        </authorList>
    </citation>
    <scope>NUCLEOTIDE SEQUENCE [LARGE SCALE GENOMIC DNA]</scope>
    <source>
        <strain evidence="6 7">DSM 7382</strain>
    </source>
</reference>
<keyword evidence="7" id="KW-1185">Reference proteome</keyword>
<gene>
    <name evidence="6" type="ORF">QCA50_005166</name>
</gene>
<comment type="similarity">
    <text evidence="1">Belongs to the 'GDXG' lipolytic enzyme family.</text>
</comment>
<feature type="active site" evidence="3">
    <location>
        <position position="31"/>
    </location>
</feature>
<dbReference type="AlphaFoldDB" id="A0AAW0GRB5"/>
<evidence type="ECO:0000256" key="4">
    <source>
        <dbReference type="SAM" id="MobiDB-lite"/>
    </source>
</evidence>
<comment type="caution">
    <text evidence="6">The sequence shown here is derived from an EMBL/GenBank/DDBJ whole genome shotgun (WGS) entry which is preliminary data.</text>
</comment>
<feature type="domain" description="Alpha/beta hydrolase fold-3" evidence="5">
    <location>
        <begin position="17"/>
        <end position="74"/>
    </location>
</feature>
<feature type="compositionally biased region" description="Low complexity" evidence="4">
    <location>
        <begin position="390"/>
        <end position="400"/>
    </location>
</feature>
<feature type="compositionally biased region" description="Low complexity" evidence="4">
    <location>
        <begin position="683"/>
        <end position="706"/>
    </location>
</feature>
<dbReference type="PROSITE" id="PS01174">
    <property type="entry name" value="LIPASE_GDXG_SER"/>
    <property type="match status" value="1"/>
</dbReference>
<evidence type="ECO:0000259" key="5">
    <source>
        <dbReference type="Pfam" id="PF07859"/>
    </source>
</evidence>
<protein>
    <recommendedName>
        <fullName evidence="5">Alpha/beta hydrolase fold-3 domain-containing protein</fullName>
    </recommendedName>
</protein>
<proteinExistence type="inferred from homology"/>
<dbReference type="EMBL" id="JASBNA010000005">
    <property type="protein sequence ID" value="KAK7691765.1"/>
    <property type="molecule type" value="Genomic_DNA"/>
</dbReference>
<feature type="compositionally biased region" description="Low complexity" evidence="4">
    <location>
        <begin position="341"/>
        <end position="351"/>
    </location>
</feature>
<dbReference type="Pfam" id="PF07859">
    <property type="entry name" value="Abhydrolase_3"/>
    <property type="match status" value="1"/>
</dbReference>
<accession>A0AAW0GRB5</accession>